<feature type="region of interest" description="Disordered" evidence="1">
    <location>
        <begin position="155"/>
        <end position="198"/>
    </location>
</feature>
<comment type="caution">
    <text evidence="2">The sequence shown here is derived from an EMBL/GenBank/DDBJ whole genome shotgun (WGS) entry which is preliminary data.</text>
</comment>
<protein>
    <submittedName>
        <fullName evidence="2">Uncharacterized protein</fullName>
    </submittedName>
</protein>
<keyword evidence="3" id="KW-1185">Reference proteome</keyword>
<reference evidence="2 3" key="1">
    <citation type="submission" date="2021-07" db="EMBL/GenBank/DDBJ databases">
        <authorList>
            <person name="Palmer J.M."/>
        </authorList>
    </citation>
    <scope>NUCLEOTIDE SEQUENCE [LARGE SCALE GENOMIC DNA]</scope>
    <source>
        <strain evidence="2 3">AT_MEX2019</strain>
        <tissue evidence="2">Muscle</tissue>
    </source>
</reference>
<dbReference type="PANTHER" id="PTHR13384">
    <property type="entry name" value="G PATCH DOMAIN-CONTAINING PROTEIN 1"/>
    <property type="match status" value="1"/>
</dbReference>
<dbReference type="Proteomes" id="UP001345963">
    <property type="component" value="Unassembled WGS sequence"/>
</dbReference>
<organism evidence="2 3">
    <name type="scientific">Ataeniobius toweri</name>
    <dbReference type="NCBI Taxonomy" id="208326"/>
    <lineage>
        <taxon>Eukaryota</taxon>
        <taxon>Metazoa</taxon>
        <taxon>Chordata</taxon>
        <taxon>Craniata</taxon>
        <taxon>Vertebrata</taxon>
        <taxon>Euteleostomi</taxon>
        <taxon>Actinopterygii</taxon>
        <taxon>Neopterygii</taxon>
        <taxon>Teleostei</taxon>
        <taxon>Neoteleostei</taxon>
        <taxon>Acanthomorphata</taxon>
        <taxon>Ovalentaria</taxon>
        <taxon>Atherinomorphae</taxon>
        <taxon>Cyprinodontiformes</taxon>
        <taxon>Goodeidae</taxon>
        <taxon>Ataeniobius</taxon>
    </lineage>
</organism>
<evidence type="ECO:0000256" key="1">
    <source>
        <dbReference type="SAM" id="MobiDB-lite"/>
    </source>
</evidence>
<dbReference type="PANTHER" id="PTHR13384:SF19">
    <property type="entry name" value="G PATCH DOMAIN-CONTAINING PROTEIN 1"/>
    <property type="match status" value="1"/>
</dbReference>
<proteinExistence type="predicted"/>
<feature type="compositionally biased region" description="Polar residues" evidence="1">
    <location>
        <begin position="89"/>
        <end position="104"/>
    </location>
</feature>
<evidence type="ECO:0000313" key="2">
    <source>
        <dbReference type="EMBL" id="MED6258329.1"/>
    </source>
</evidence>
<evidence type="ECO:0000313" key="3">
    <source>
        <dbReference type="Proteomes" id="UP001345963"/>
    </source>
</evidence>
<accession>A0ABU7C948</accession>
<feature type="region of interest" description="Disordered" evidence="1">
    <location>
        <begin position="1"/>
        <end position="104"/>
    </location>
</feature>
<dbReference type="Pfam" id="PF26093">
    <property type="entry name" value="HTH_TGH"/>
    <property type="match status" value="1"/>
</dbReference>
<feature type="compositionally biased region" description="Basic and acidic residues" evidence="1">
    <location>
        <begin position="1"/>
        <end position="28"/>
    </location>
</feature>
<name>A0ABU7C948_9TELE</name>
<sequence>MVKEEPQPVGRHQLDSGQRRALLGEDALKGPSSVMDLLRPEDRQRLLSFRNSSAQKSCTADTSRAPPPGPALAPSGLQQQQEALAAWKGSSSSQSFKPFENNPSKQARYEVYLSQLRLGDGDALEQSLDPTMTEWERSREREEFVRSSILYRPSSSSLSSRFTRAKHQEDEDTVEVSQDQEVGHCNSPSLRDAAPPDSAGDLRLFVWLLG</sequence>
<dbReference type="EMBL" id="JAHUTI010080341">
    <property type="protein sequence ID" value="MED6258329.1"/>
    <property type="molecule type" value="Genomic_DNA"/>
</dbReference>
<feature type="compositionally biased region" description="Polar residues" evidence="1">
    <location>
        <begin position="49"/>
        <end position="62"/>
    </location>
</feature>
<gene>
    <name evidence="2" type="ORF">ATANTOWER_005931</name>
</gene>